<feature type="domain" description="Glycoside hydrolase family 29 N-terminal" evidence="9">
    <location>
        <begin position="42"/>
        <end position="402"/>
    </location>
</feature>
<evidence type="ECO:0000256" key="8">
    <source>
        <dbReference type="SAM" id="SignalP"/>
    </source>
</evidence>
<accession>A0ABT5HH63</accession>
<feature type="signal peptide" evidence="8">
    <location>
        <begin position="1"/>
        <end position="22"/>
    </location>
</feature>
<feature type="domain" description="Alpha-L-fucosidase C-terminal" evidence="10">
    <location>
        <begin position="417"/>
        <end position="491"/>
    </location>
</feature>
<protein>
    <recommendedName>
        <fullName evidence="3">alpha-L-fucosidase</fullName>
        <ecNumber evidence="3">3.2.1.51</ecNumber>
    </recommendedName>
</protein>
<gene>
    <name evidence="11" type="ORF">PQU98_05590</name>
</gene>
<evidence type="ECO:0000256" key="4">
    <source>
        <dbReference type="ARBA" id="ARBA00022729"/>
    </source>
</evidence>
<evidence type="ECO:0000259" key="10">
    <source>
        <dbReference type="Pfam" id="PF16757"/>
    </source>
</evidence>
<keyword evidence="4 8" id="KW-0732">Signal</keyword>
<dbReference type="SUPFAM" id="SSF51445">
    <property type="entry name" value="(Trans)glycosidases"/>
    <property type="match status" value="1"/>
</dbReference>
<keyword evidence="12" id="KW-1185">Reference proteome</keyword>
<proteinExistence type="inferred from homology"/>
<dbReference type="InterPro" id="IPR016286">
    <property type="entry name" value="FUC_metazoa-typ"/>
</dbReference>
<reference evidence="11 12" key="1">
    <citation type="submission" date="2023-01" db="EMBL/GenBank/DDBJ databases">
        <title>Novel species of the genus Asticcacaulis isolated from rivers.</title>
        <authorList>
            <person name="Lu H."/>
        </authorList>
    </citation>
    <scope>NUCLEOTIDE SEQUENCE [LARGE SCALE GENOMIC DNA]</scope>
    <source>
        <strain evidence="11 12">LKC15W</strain>
    </source>
</reference>
<dbReference type="PIRSF" id="PIRSF001092">
    <property type="entry name" value="Alpha-L-fucosidase"/>
    <property type="match status" value="1"/>
</dbReference>
<dbReference type="EMBL" id="JAQQKV010000001">
    <property type="protein sequence ID" value="MDC7675590.1"/>
    <property type="molecule type" value="Genomic_DNA"/>
</dbReference>
<evidence type="ECO:0000256" key="6">
    <source>
        <dbReference type="ARBA" id="ARBA00023295"/>
    </source>
</evidence>
<dbReference type="InterPro" id="IPR057739">
    <property type="entry name" value="Glyco_hydro_29_N"/>
</dbReference>
<dbReference type="Proteomes" id="UP001218579">
    <property type="component" value="Unassembled WGS sequence"/>
</dbReference>
<evidence type="ECO:0000313" key="11">
    <source>
        <dbReference type="EMBL" id="MDC7675590.1"/>
    </source>
</evidence>
<dbReference type="SMART" id="SM00812">
    <property type="entry name" value="Alpha_L_fucos"/>
    <property type="match status" value="1"/>
</dbReference>
<evidence type="ECO:0000256" key="2">
    <source>
        <dbReference type="ARBA" id="ARBA00007951"/>
    </source>
</evidence>
<dbReference type="EC" id="3.2.1.51" evidence="3"/>
<evidence type="ECO:0000313" key="12">
    <source>
        <dbReference type="Proteomes" id="UP001218579"/>
    </source>
</evidence>
<comment type="function">
    <text evidence="1">Alpha-L-fucosidase is responsible for hydrolyzing the alpha-1,6-linked fucose joined to the reducing-end N-acetylglucosamine of the carbohydrate moieties of glycoproteins.</text>
</comment>
<evidence type="ECO:0000256" key="3">
    <source>
        <dbReference type="ARBA" id="ARBA00012662"/>
    </source>
</evidence>
<dbReference type="Pfam" id="PF01120">
    <property type="entry name" value="Alpha_L_fucos"/>
    <property type="match status" value="1"/>
</dbReference>
<dbReference type="PANTHER" id="PTHR10030">
    <property type="entry name" value="ALPHA-L-FUCOSIDASE"/>
    <property type="match status" value="1"/>
</dbReference>
<dbReference type="RefSeq" id="WP_272743910.1">
    <property type="nucleotide sequence ID" value="NZ_JAQQKV010000001.1"/>
</dbReference>
<dbReference type="Pfam" id="PF16757">
    <property type="entry name" value="Fucosidase_C"/>
    <property type="match status" value="1"/>
</dbReference>
<comment type="similarity">
    <text evidence="2">Belongs to the glycosyl hydrolase 29 family.</text>
</comment>
<dbReference type="InterPro" id="IPR017853">
    <property type="entry name" value="GH"/>
</dbReference>
<dbReference type="InterPro" id="IPR013780">
    <property type="entry name" value="Glyco_hydro_b"/>
</dbReference>
<keyword evidence="5" id="KW-0378">Hydrolase</keyword>
<sequence>MKTLPLMLTACWFAMSAIPAQGQAPTPPRKVLKQPAKPIPDGPVQPNWSSLKAYYQVPEWFKDAKFGLFIHWGVYSVPAAQSEWYPRHMYRTAGVIKLHETRFGAQDKFGYKDFIPQFKAERFDPDLWADLFVASGARYVIPVAEHHDGFAMYDSKLTKWDAKDMGPKRDLLGDLMVSVRKRGLKFGVSNHRIEHWGFMYPTEGLKTDLFDPKYADFYGPPQPQKTGMPSGMGEIIDNAEAPQSEAFQEEWLLRTQEQIDKFQPDLLWFDNGINPRSLDPVKLRLAAYYYNSAETWGRPVTLTTKKDAYLEGTVKDYERQWQAPFSLQTAPYQVDDALGDKWGYVEGMGHLSAQAVLYRLIENVSRGGNLLLNISPKADGTIPDDQAAVLRDVGGWLKVNGEAIYGTRTWKQDNDSIVRYTRKGDTLYAILLAWPEDTLNLMALPQNIGRAKQVTLIGSDQPVKFTQNDAGMNVTLPGSRTGRHAYVLKIEGMKLSDPAAH</sequence>
<name>A0ABT5HH63_9CAUL</name>
<dbReference type="Gene3D" id="3.20.20.80">
    <property type="entry name" value="Glycosidases"/>
    <property type="match status" value="1"/>
</dbReference>
<evidence type="ECO:0000256" key="7">
    <source>
        <dbReference type="SAM" id="MobiDB-lite"/>
    </source>
</evidence>
<dbReference type="InterPro" id="IPR000933">
    <property type="entry name" value="Glyco_hydro_29"/>
</dbReference>
<evidence type="ECO:0000256" key="5">
    <source>
        <dbReference type="ARBA" id="ARBA00022801"/>
    </source>
</evidence>
<dbReference type="PANTHER" id="PTHR10030:SF37">
    <property type="entry name" value="ALPHA-L-FUCOSIDASE-RELATED"/>
    <property type="match status" value="1"/>
</dbReference>
<feature type="chain" id="PRO_5046312018" description="alpha-L-fucosidase" evidence="8">
    <location>
        <begin position="23"/>
        <end position="501"/>
    </location>
</feature>
<feature type="region of interest" description="Disordered" evidence="7">
    <location>
        <begin position="21"/>
        <end position="40"/>
    </location>
</feature>
<keyword evidence="6" id="KW-0326">Glycosidase</keyword>
<dbReference type="Gene3D" id="2.60.40.1180">
    <property type="entry name" value="Golgi alpha-mannosidase II"/>
    <property type="match status" value="1"/>
</dbReference>
<organism evidence="11 12">
    <name type="scientific">Asticcacaulis machinosus</name>
    <dbReference type="NCBI Taxonomy" id="2984211"/>
    <lineage>
        <taxon>Bacteria</taxon>
        <taxon>Pseudomonadati</taxon>
        <taxon>Pseudomonadota</taxon>
        <taxon>Alphaproteobacteria</taxon>
        <taxon>Caulobacterales</taxon>
        <taxon>Caulobacteraceae</taxon>
        <taxon>Asticcacaulis</taxon>
    </lineage>
</organism>
<comment type="caution">
    <text evidence="11">The sequence shown here is derived from an EMBL/GenBank/DDBJ whole genome shotgun (WGS) entry which is preliminary data.</text>
</comment>
<dbReference type="InterPro" id="IPR031919">
    <property type="entry name" value="Fucosidase_C"/>
</dbReference>
<evidence type="ECO:0000256" key="1">
    <source>
        <dbReference type="ARBA" id="ARBA00004071"/>
    </source>
</evidence>
<evidence type="ECO:0000259" key="9">
    <source>
        <dbReference type="Pfam" id="PF01120"/>
    </source>
</evidence>